<dbReference type="EMBL" id="HBUE01051480">
    <property type="protein sequence ID" value="CAG6464597.1"/>
    <property type="molecule type" value="Transcribed_RNA"/>
</dbReference>
<protein>
    <submittedName>
        <fullName evidence="1">(northern house mosquito) hypothetical protein</fullName>
    </submittedName>
</protein>
<sequence>MVSNDIDPVKFCIEKKEEVIGERTFLIRGKKSRRMWIIYSQLLENKKKLLPKRWQSAYHSINKKNKYTQMKTKNSTKPLIFKIENQPRKKTKQMETQLLIVPNQ</sequence>
<proteinExistence type="predicted"/>
<name>A0A8D8AZI0_CULPI</name>
<dbReference type="EMBL" id="HBUE01051481">
    <property type="protein sequence ID" value="CAG6464598.1"/>
    <property type="molecule type" value="Transcribed_RNA"/>
</dbReference>
<organism evidence="1">
    <name type="scientific">Culex pipiens</name>
    <name type="common">House mosquito</name>
    <dbReference type="NCBI Taxonomy" id="7175"/>
    <lineage>
        <taxon>Eukaryota</taxon>
        <taxon>Metazoa</taxon>
        <taxon>Ecdysozoa</taxon>
        <taxon>Arthropoda</taxon>
        <taxon>Hexapoda</taxon>
        <taxon>Insecta</taxon>
        <taxon>Pterygota</taxon>
        <taxon>Neoptera</taxon>
        <taxon>Endopterygota</taxon>
        <taxon>Diptera</taxon>
        <taxon>Nematocera</taxon>
        <taxon>Culicoidea</taxon>
        <taxon>Culicidae</taxon>
        <taxon>Culicinae</taxon>
        <taxon>Culicini</taxon>
        <taxon>Culex</taxon>
        <taxon>Culex</taxon>
    </lineage>
</organism>
<dbReference type="AlphaFoldDB" id="A0A8D8AZI0"/>
<accession>A0A8D8AZI0</accession>
<evidence type="ECO:0000313" key="1">
    <source>
        <dbReference type="EMBL" id="CAG6464598.1"/>
    </source>
</evidence>
<reference evidence="1" key="1">
    <citation type="submission" date="2021-05" db="EMBL/GenBank/DDBJ databases">
        <authorList>
            <person name="Alioto T."/>
            <person name="Alioto T."/>
            <person name="Gomez Garrido J."/>
        </authorList>
    </citation>
    <scope>NUCLEOTIDE SEQUENCE</scope>
</reference>